<proteinExistence type="predicted"/>
<dbReference type="PANTHER" id="PTHR39189">
    <property type="entry name" value="UPF0173 METAL-DEPENDENT HYDROLASE YTKL"/>
    <property type="match status" value="1"/>
</dbReference>
<keyword evidence="1" id="KW-0378">Hydrolase</keyword>
<comment type="caution">
    <text evidence="1">The sequence shown here is derived from an EMBL/GenBank/DDBJ whole genome shotgun (WGS) entry which is preliminary data.</text>
</comment>
<sequence>MKIQWYAHACFRLEVDGLSIVTDPYTPIKAGFHTITEGADLVVRSSDDDSAHANAAMFPGSDVMTMTHVPGVGNEWRGIRFRPIPAEESLLHKVEPKDNAMYRFEADGLDIVHFGDVGNALEAWQVDLIRGCDVVMVPTGGPPTIELPDLHAALAKIRPKVTIPMHYALPGCKFPSMLEVEEFAAGYAPERVRRFPRPSIDLTPADLPDEPELWILSATHTTV</sequence>
<accession>A0A6B1DST6</accession>
<organism evidence="1">
    <name type="scientific">Caldilineaceae bacterium SB0662_bin_9</name>
    <dbReference type="NCBI Taxonomy" id="2605258"/>
    <lineage>
        <taxon>Bacteria</taxon>
        <taxon>Bacillati</taxon>
        <taxon>Chloroflexota</taxon>
        <taxon>Caldilineae</taxon>
        <taxon>Caldilineales</taxon>
        <taxon>Caldilineaceae</taxon>
    </lineage>
</organism>
<dbReference type="AlphaFoldDB" id="A0A6B1DST6"/>
<dbReference type="Gene3D" id="3.60.15.10">
    <property type="entry name" value="Ribonuclease Z/Hydroxyacylglutathione hydrolase-like"/>
    <property type="match status" value="1"/>
</dbReference>
<dbReference type="PANTHER" id="PTHR39189:SF1">
    <property type="entry name" value="UPF0173 METAL-DEPENDENT HYDROLASE YTKL"/>
    <property type="match status" value="1"/>
</dbReference>
<protein>
    <submittedName>
        <fullName evidence="1">MBL fold metallo-hydrolase</fullName>
    </submittedName>
</protein>
<dbReference type="Pfam" id="PF13483">
    <property type="entry name" value="Lactamase_B_3"/>
    <property type="match status" value="1"/>
</dbReference>
<reference evidence="1" key="1">
    <citation type="submission" date="2019-09" db="EMBL/GenBank/DDBJ databases">
        <title>Characterisation of the sponge microbiome using genome-centric metagenomics.</title>
        <authorList>
            <person name="Engelberts J.P."/>
            <person name="Robbins S.J."/>
            <person name="De Goeij J.M."/>
            <person name="Aranda M."/>
            <person name="Bell S.C."/>
            <person name="Webster N.S."/>
        </authorList>
    </citation>
    <scope>NUCLEOTIDE SEQUENCE</scope>
    <source>
        <strain evidence="1">SB0662_bin_9</strain>
    </source>
</reference>
<dbReference type="SUPFAM" id="SSF56281">
    <property type="entry name" value="Metallo-hydrolase/oxidoreductase"/>
    <property type="match status" value="1"/>
</dbReference>
<name>A0A6B1DST6_9CHLR</name>
<dbReference type="GO" id="GO:0016787">
    <property type="term" value="F:hydrolase activity"/>
    <property type="evidence" value="ECO:0007669"/>
    <property type="project" value="UniProtKB-KW"/>
</dbReference>
<gene>
    <name evidence="1" type="ORF">F4Y08_05300</name>
</gene>
<evidence type="ECO:0000313" key="1">
    <source>
        <dbReference type="EMBL" id="MYD89743.1"/>
    </source>
</evidence>
<dbReference type="EMBL" id="VXPY01000034">
    <property type="protein sequence ID" value="MYD89743.1"/>
    <property type="molecule type" value="Genomic_DNA"/>
</dbReference>
<dbReference type="InterPro" id="IPR036866">
    <property type="entry name" value="RibonucZ/Hydroxyglut_hydro"/>
</dbReference>